<dbReference type="EMBL" id="HG917868">
    <property type="protein sequence ID" value="CDM69777.1"/>
    <property type="molecule type" value="Genomic_DNA"/>
</dbReference>
<sequence length="157" mass="17790">MDKSLSMINEILVDIFKNILSIQHEYVVTRGEINVKNLSYTEMHTISAIGEDSSKSMSEVAKELGVTVGTLTIAINNLVKKGYVSRTKDQLDRRVVLITLTDKGKKVCRIHDEFHEKMVKATIDGLTKEEEEFLTKALWKLDCFIKDKGEEVVSRKG</sequence>
<dbReference type="PATRIC" id="fig|1216932.3.peg.2620"/>
<dbReference type="InterPro" id="IPR055166">
    <property type="entry name" value="Transc_reg_Sar_Rot_HTH"/>
</dbReference>
<evidence type="ECO:0000256" key="3">
    <source>
        <dbReference type="ARBA" id="ARBA00023125"/>
    </source>
</evidence>
<evidence type="ECO:0000256" key="5">
    <source>
        <dbReference type="ARBA" id="ARBA00046337"/>
    </source>
</evidence>
<evidence type="ECO:0000256" key="6">
    <source>
        <dbReference type="ARBA" id="ARBA00047188"/>
    </source>
</evidence>
<accession>W6S600</accession>
<dbReference type="GO" id="GO:0005737">
    <property type="term" value="C:cytoplasm"/>
    <property type="evidence" value="ECO:0007669"/>
    <property type="project" value="UniProtKB-SubCell"/>
</dbReference>
<proteinExistence type="inferred from homology"/>
<dbReference type="PANTHER" id="PTHR42756:SF1">
    <property type="entry name" value="TRANSCRIPTIONAL REPRESSOR OF EMRAB OPERON"/>
    <property type="match status" value="1"/>
</dbReference>
<protein>
    <recommendedName>
        <fullName evidence="6">HTH-type transcriptional regulator SarZ</fullName>
    </recommendedName>
    <alternativeName>
        <fullName evidence="7">Staphylococcal accessory regulator Z</fullName>
    </alternativeName>
</protein>
<comment type="subcellular location">
    <subcellularLocation>
        <location evidence="1">Cytoplasm</location>
    </subcellularLocation>
</comment>
<evidence type="ECO:0000259" key="8">
    <source>
        <dbReference type="PROSITE" id="PS50995"/>
    </source>
</evidence>
<evidence type="ECO:0000313" key="9">
    <source>
        <dbReference type="EMBL" id="CDM69777.1"/>
    </source>
</evidence>
<dbReference type="SUPFAM" id="SSF46785">
    <property type="entry name" value="Winged helix' DNA-binding domain"/>
    <property type="match status" value="1"/>
</dbReference>
<dbReference type="HOGENOM" id="CLU_083287_11_1_9"/>
<evidence type="ECO:0000313" key="10">
    <source>
        <dbReference type="Proteomes" id="UP000019426"/>
    </source>
</evidence>
<dbReference type="Proteomes" id="UP000019426">
    <property type="component" value="Chromosome M2/40_rep1"/>
</dbReference>
<dbReference type="PRINTS" id="PR00598">
    <property type="entry name" value="HTHMARR"/>
</dbReference>
<dbReference type="Gene3D" id="1.10.10.10">
    <property type="entry name" value="Winged helix-like DNA-binding domain superfamily/Winged helix DNA-binding domain"/>
    <property type="match status" value="1"/>
</dbReference>
<dbReference type="RefSeq" id="WP_044039565.1">
    <property type="nucleotide sequence ID" value="NZ_HG917868.1"/>
</dbReference>
<dbReference type="PANTHER" id="PTHR42756">
    <property type="entry name" value="TRANSCRIPTIONAL REGULATOR, MARR"/>
    <property type="match status" value="1"/>
</dbReference>
<dbReference type="InterPro" id="IPR000835">
    <property type="entry name" value="HTH_MarR-typ"/>
</dbReference>
<dbReference type="PROSITE" id="PS50995">
    <property type="entry name" value="HTH_MARR_2"/>
    <property type="match status" value="1"/>
</dbReference>
<dbReference type="AlphaFoldDB" id="W6S600"/>
<reference evidence="9 10" key="1">
    <citation type="submission" date="2013-11" db="EMBL/GenBank/DDBJ databases">
        <title>Complete genome sequence of Clostridum sp. M2/40.</title>
        <authorList>
            <person name="Wibberg D."/>
            <person name="Puehler A."/>
            <person name="Schlueter A."/>
        </authorList>
    </citation>
    <scope>NUCLEOTIDE SEQUENCE [LARGE SCALE GENOMIC DNA]</scope>
    <source>
        <strain evidence="10">M2/40</strain>
    </source>
</reference>
<evidence type="ECO:0000256" key="4">
    <source>
        <dbReference type="ARBA" id="ARBA00023163"/>
    </source>
</evidence>
<keyword evidence="2" id="KW-0805">Transcription regulation</keyword>
<dbReference type="KEGG" id="clt:CM240_2653"/>
<dbReference type="GO" id="GO:0003677">
    <property type="term" value="F:DNA binding"/>
    <property type="evidence" value="ECO:0007669"/>
    <property type="project" value="UniProtKB-KW"/>
</dbReference>
<gene>
    <name evidence="9" type="ORF">CM240_2653</name>
</gene>
<keyword evidence="3" id="KW-0238">DNA-binding</keyword>
<dbReference type="Pfam" id="PF22381">
    <property type="entry name" value="Staph_reg_Sar_Rot"/>
    <property type="match status" value="1"/>
</dbReference>
<evidence type="ECO:0000256" key="7">
    <source>
        <dbReference type="ARBA" id="ARBA00047207"/>
    </source>
</evidence>
<dbReference type="GO" id="GO:0003700">
    <property type="term" value="F:DNA-binding transcription factor activity"/>
    <property type="evidence" value="ECO:0007669"/>
    <property type="project" value="InterPro"/>
</dbReference>
<name>W6S600_9CLOT</name>
<feature type="domain" description="HTH marR-type" evidence="8">
    <location>
        <begin position="1"/>
        <end position="143"/>
    </location>
</feature>
<dbReference type="STRING" id="1216932.CM240_2653"/>
<evidence type="ECO:0000256" key="1">
    <source>
        <dbReference type="ARBA" id="ARBA00004496"/>
    </source>
</evidence>
<dbReference type="SMART" id="SM00347">
    <property type="entry name" value="HTH_MARR"/>
    <property type="match status" value="1"/>
</dbReference>
<dbReference type="eggNOG" id="COG1846">
    <property type="taxonomic scope" value="Bacteria"/>
</dbReference>
<dbReference type="InterPro" id="IPR036388">
    <property type="entry name" value="WH-like_DNA-bd_sf"/>
</dbReference>
<keyword evidence="10" id="KW-1185">Reference proteome</keyword>
<organism evidence="9 10">
    <name type="scientific">Clostridium bornimense</name>
    <dbReference type="NCBI Taxonomy" id="1216932"/>
    <lineage>
        <taxon>Bacteria</taxon>
        <taxon>Bacillati</taxon>
        <taxon>Bacillota</taxon>
        <taxon>Clostridia</taxon>
        <taxon>Eubacteriales</taxon>
        <taxon>Clostridiaceae</taxon>
        <taxon>Clostridium</taxon>
    </lineage>
</organism>
<dbReference type="InterPro" id="IPR036390">
    <property type="entry name" value="WH_DNA-bd_sf"/>
</dbReference>
<keyword evidence="4" id="KW-0804">Transcription</keyword>
<comment type="similarity">
    <text evidence="5">Belongs to the SarZ family.</text>
</comment>
<dbReference type="OrthoDB" id="5461037at2"/>
<evidence type="ECO:0000256" key="2">
    <source>
        <dbReference type="ARBA" id="ARBA00023015"/>
    </source>
</evidence>